<dbReference type="EMBL" id="LQPR01000003">
    <property type="protein sequence ID" value="ORW75197.1"/>
    <property type="molecule type" value="Genomic_DNA"/>
</dbReference>
<dbReference type="Proteomes" id="UP000193387">
    <property type="component" value="Unassembled WGS sequence"/>
</dbReference>
<sequence>MTDPHVTLVAHHMILLAIPAFLPAIIVVAVILYVALRDRRGDRPPPALRAVDQPTEAAPRAPGGKPREPGQRTGGTEQKGD</sequence>
<dbReference type="RefSeq" id="WP_085253745.1">
    <property type="nucleotide sequence ID" value="NZ_AP022573.1"/>
</dbReference>
<accession>A0AAJ3TX26</accession>
<gene>
    <name evidence="3" type="ORF">AWC23_03195</name>
</gene>
<name>A0AAJ3TX26_9MYCO</name>
<keyword evidence="2" id="KW-0472">Membrane</keyword>
<comment type="caution">
    <text evidence="3">The sequence shown here is derived from an EMBL/GenBank/DDBJ whole genome shotgun (WGS) entry which is preliminary data.</text>
</comment>
<feature type="transmembrane region" description="Helical" evidence="2">
    <location>
        <begin position="12"/>
        <end position="36"/>
    </location>
</feature>
<keyword evidence="2" id="KW-0812">Transmembrane</keyword>
<reference evidence="3 4" key="1">
    <citation type="submission" date="2016-01" db="EMBL/GenBank/DDBJ databases">
        <title>The new phylogeny of the genus Mycobacterium.</title>
        <authorList>
            <person name="Tarcisio F."/>
            <person name="Conor M."/>
            <person name="Antonella G."/>
            <person name="Elisabetta G."/>
            <person name="Giulia F.S."/>
            <person name="Sara T."/>
            <person name="Anna F."/>
            <person name="Clotilde B."/>
            <person name="Roberto B."/>
            <person name="Veronica D.S."/>
            <person name="Fabio R."/>
            <person name="Monica P."/>
            <person name="Olivier J."/>
            <person name="Enrico T."/>
            <person name="Nicola S."/>
        </authorList>
    </citation>
    <scope>NUCLEOTIDE SEQUENCE [LARGE SCALE GENOMIC DNA]</scope>
    <source>
        <strain evidence="3 4">DSM 44616</strain>
    </source>
</reference>
<organism evidence="3 4">
    <name type="scientific">Mycobacterium saskatchewanense</name>
    <dbReference type="NCBI Taxonomy" id="220927"/>
    <lineage>
        <taxon>Bacteria</taxon>
        <taxon>Bacillati</taxon>
        <taxon>Actinomycetota</taxon>
        <taxon>Actinomycetes</taxon>
        <taxon>Mycobacteriales</taxon>
        <taxon>Mycobacteriaceae</taxon>
        <taxon>Mycobacterium</taxon>
        <taxon>Mycobacterium simiae complex</taxon>
    </lineage>
</organism>
<evidence type="ECO:0000256" key="2">
    <source>
        <dbReference type="SAM" id="Phobius"/>
    </source>
</evidence>
<evidence type="ECO:0000313" key="4">
    <source>
        <dbReference type="Proteomes" id="UP000193387"/>
    </source>
</evidence>
<feature type="region of interest" description="Disordered" evidence="1">
    <location>
        <begin position="40"/>
        <end position="81"/>
    </location>
</feature>
<proteinExistence type="predicted"/>
<dbReference type="AlphaFoldDB" id="A0AAJ3TX26"/>
<protein>
    <submittedName>
        <fullName evidence="3">Uncharacterized protein</fullName>
    </submittedName>
</protein>
<keyword evidence="2" id="KW-1133">Transmembrane helix</keyword>
<keyword evidence="4" id="KW-1185">Reference proteome</keyword>
<evidence type="ECO:0000256" key="1">
    <source>
        <dbReference type="SAM" id="MobiDB-lite"/>
    </source>
</evidence>
<evidence type="ECO:0000313" key="3">
    <source>
        <dbReference type="EMBL" id="ORW75197.1"/>
    </source>
</evidence>